<organism evidence="1 2">
    <name type="scientific">Thermosporothrix hazakensis</name>
    <dbReference type="NCBI Taxonomy" id="644383"/>
    <lineage>
        <taxon>Bacteria</taxon>
        <taxon>Bacillati</taxon>
        <taxon>Chloroflexota</taxon>
        <taxon>Ktedonobacteria</taxon>
        <taxon>Ktedonobacterales</taxon>
        <taxon>Thermosporotrichaceae</taxon>
        <taxon>Thermosporothrix</taxon>
    </lineage>
</organism>
<evidence type="ECO:0000313" key="2">
    <source>
        <dbReference type="Proteomes" id="UP000248806"/>
    </source>
</evidence>
<sequence>MSQTPPLPQNSRALVQMLRLDDATLCVSALRGRRYLLNHATDVALRQFPQPALYISVQVSAQTRVDVFQYMKRE</sequence>
<name>A0A326ULA9_THEHA</name>
<dbReference type="AlphaFoldDB" id="A0A326ULA9"/>
<dbReference type="Proteomes" id="UP000248806">
    <property type="component" value="Unassembled WGS sequence"/>
</dbReference>
<dbReference type="EMBL" id="QKUF01000002">
    <property type="protein sequence ID" value="PZW34233.1"/>
    <property type="molecule type" value="Genomic_DNA"/>
</dbReference>
<gene>
    <name evidence="1" type="ORF">EI42_01070</name>
</gene>
<reference evidence="1 2" key="1">
    <citation type="submission" date="2018-06" db="EMBL/GenBank/DDBJ databases">
        <title>Genomic Encyclopedia of Archaeal and Bacterial Type Strains, Phase II (KMG-II): from individual species to whole genera.</title>
        <authorList>
            <person name="Goeker M."/>
        </authorList>
    </citation>
    <scope>NUCLEOTIDE SEQUENCE [LARGE SCALE GENOMIC DNA]</scope>
    <source>
        <strain evidence="1 2">ATCC BAA-1881</strain>
    </source>
</reference>
<keyword evidence="2" id="KW-1185">Reference proteome</keyword>
<evidence type="ECO:0000313" key="1">
    <source>
        <dbReference type="EMBL" id="PZW34233.1"/>
    </source>
</evidence>
<accession>A0A326ULA9</accession>
<proteinExistence type="predicted"/>
<protein>
    <submittedName>
        <fullName evidence="1">Uncharacterized protein</fullName>
    </submittedName>
</protein>
<comment type="caution">
    <text evidence="1">The sequence shown here is derived from an EMBL/GenBank/DDBJ whole genome shotgun (WGS) entry which is preliminary data.</text>
</comment>